<evidence type="ECO:0000259" key="2">
    <source>
        <dbReference type="Pfam" id="PF24714"/>
    </source>
</evidence>
<dbReference type="OMA" id="PFLNCIH"/>
<dbReference type="AlphaFoldDB" id="A0A7N0ULI2"/>
<dbReference type="PANTHER" id="PTHR31355">
    <property type="entry name" value="MICROTUBULE-ASSOCIATED PROTEIN TORTIFOLIA1"/>
    <property type="match status" value="1"/>
</dbReference>
<feature type="domain" description="TORTIFOLIA1/SINE1-2 N-terminal" evidence="2">
    <location>
        <begin position="17"/>
        <end position="291"/>
    </location>
</feature>
<dbReference type="InterPro" id="IPR057600">
    <property type="entry name" value="TORTIFOLIA1/SINE1-2_N"/>
</dbReference>
<feature type="compositionally biased region" description="Low complexity" evidence="1">
    <location>
        <begin position="300"/>
        <end position="311"/>
    </location>
</feature>
<dbReference type="GO" id="GO:0005874">
    <property type="term" value="C:microtubule"/>
    <property type="evidence" value="ECO:0007669"/>
    <property type="project" value="InterPro"/>
</dbReference>
<organism evidence="3 4">
    <name type="scientific">Kalanchoe fedtschenkoi</name>
    <name type="common">Lavender scallops</name>
    <name type="synonym">South American air plant</name>
    <dbReference type="NCBI Taxonomy" id="63787"/>
    <lineage>
        <taxon>Eukaryota</taxon>
        <taxon>Viridiplantae</taxon>
        <taxon>Streptophyta</taxon>
        <taxon>Embryophyta</taxon>
        <taxon>Tracheophyta</taxon>
        <taxon>Spermatophyta</taxon>
        <taxon>Magnoliopsida</taxon>
        <taxon>eudicotyledons</taxon>
        <taxon>Gunneridae</taxon>
        <taxon>Pentapetalae</taxon>
        <taxon>Saxifragales</taxon>
        <taxon>Crassulaceae</taxon>
        <taxon>Kalanchoe</taxon>
    </lineage>
</organism>
<proteinExistence type="predicted"/>
<dbReference type="Proteomes" id="UP000594263">
    <property type="component" value="Unplaced"/>
</dbReference>
<evidence type="ECO:0000256" key="1">
    <source>
        <dbReference type="SAM" id="MobiDB-lite"/>
    </source>
</evidence>
<dbReference type="EnsemblPlants" id="Kaladp0071s0154.2.v1.1">
    <property type="protein sequence ID" value="Kaladp0071s0154.2.v1.1"/>
    <property type="gene ID" value="Kaladp0071s0154.v1.1"/>
</dbReference>
<dbReference type="InterPro" id="IPR016024">
    <property type="entry name" value="ARM-type_fold"/>
</dbReference>
<dbReference type="Gene3D" id="1.25.10.10">
    <property type="entry name" value="Leucine-rich Repeat Variant"/>
    <property type="match status" value="1"/>
</dbReference>
<dbReference type="Pfam" id="PF24714">
    <property type="entry name" value="TOR1L1_N"/>
    <property type="match status" value="1"/>
</dbReference>
<name>A0A7N0ULI2_KALFE</name>
<accession>A0A7N0ULI2</accession>
<dbReference type="InterPro" id="IPR033337">
    <property type="entry name" value="TORTIFOLIA1/SINE1-2"/>
</dbReference>
<dbReference type="FunFam" id="1.25.10.10:FF:000549">
    <property type="entry name" value="ARM repeat superfamily protein"/>
    <property type="match status" value="1"/>
</dbReference>
<evidence type="ECO:0000313" key="3">
    <source>
        <dbReference type="EnsemblPlants" id="Kaladp0071s0154.1.v1.1"/>
    </source>
</evidence>
<dbReference type="Gramene" id="Kaladp0071s0154.1.v1.1">
    <property type="protein sequence ID" value="Kaladp0071s0154.1.v1.1"/>
    <property type="gene ID" value="Kaladp0071s0154.v1.1"/>
</dbReference>
<reference evidence="3" key="1">
    <citation type="submission" date="2021-01" db="UniProtKB">
        <authorList>
            <consortium name="EnsemblPlants"/>
        </authorList>
    </citation>
    <scope>IDENTIFICATION</scope>
</reference>
<dbReference type="PANTHER" id="PTHR31355:SF32">
    <property type="entry name" value="TORTIFOLIA1-LIKE PROTEIN 4"/>
    <property type="match status" value="1"/>
</dbReference>
<evidence type="ECO:0000313" key="4">
    <source>
        <dbReference type="Proteomes" id="UP000594263"/>
    </source>
</evidence>
<dbReference type="EnsemblPlants" id="Kaladp0071s0154.1.v1.1">
    <property type="protein sequence ID" value="Kaladp0071s0154.1.v1.1"/>
    <property type="gene ID" value="Kaladp0071s0154.v1.1"/>
</dbReference>
<dbReference type="SUPFAM" id="SSF48371">
    <property type="entry name" value="ARM repeat"/>
    <property type="match status" value="1"/>
</dbReference>
<protein>
    <recommendedName>
        <fullName evidence="2">TORTIFOLIA1/SINE1-2 N-terminal domain-containing protein</fullName>
    </recommendedName>
</protein>
<sequence>MSVPRRNSTSPMGESTRELKARVISCLNRLSDRDTLTAATNELEAIARGLSRQDSFTTFLSCIHTTDSGEKSLVRRQCVRVLGLLAEAHGDDLAPHLAKMVATVVRRLKDSDSAVRLACVEAVGVMASRITKPGFAVAFLKSFMDVVSVEQDYNSQIGAAMCLTAAIEAAPDPEPAQLSKAVPKLLKLAKSECFKAKPALISLMGSILGAGGCSNHGVLDSVVSCALEFLSSEDWAARKSAVEVLERLVVTDREIALEYSKSCVATLESRKFDKVKVVREAMNQTLKLWKDVGIDGDELSPSSETQSQSSSRDTISVGCSPLKSPAKSSQDSKNETPRSKKSVLPSRSPTSSNSSQTRLEKPSPMKKNGGKSNIIVPPKFNGHTDWKVEVAVPRAESPRVVWDDKLEEVDSEVVKNVGNEKKVVPRLDSKPLLFSTSNINGEVKKHEGSKTGSRVFPVLEDNNSERTFTENLASDVDDICGDNETEGLSIVQQKLLHIENQQSNLLDLLQRFMGSSQNGMNALESRVHGLEMALDEISHDLAMSNGRMSSSETCCKLPGAEFLSPKFWRRSEGKYFNSKMNSPETIRSPASRHVPFRNESAETQKLKHDQRIQSQDSHDNALDTMDFSGQAQNFNQSAQRAQTPNTRKFIGSAYGSYRTSLYT</sequence>
<dbReference type="Gramene" id="Kaladp0071s0154.2.v1.1">
    <property type="protein sequence ID" value="Kaladp0071s0154.2.v1.1"/>
    <property type="gene ID" value="Kaladp0071s0154.v1.1"/>
</dbReference>
<feature type="region of interest" description="Disordered" evidence="1">
    <location>
        <begin position="299"/>
        <end position="380"/>
    </location>
</feature>
<feature type="compositionally biased region" description="Low complexity" evidence="1">
    <location>
        <begin position="342"/>
        <end position="357"/>
    </location>
</feature>
<dbReference type="GO" id="GO:0008017">
    <property type="term" value="F:microtubule binding"/>
    <property type="evidence" value="ECO:0007669"/>
    <property type="project" value="InterPro"/>
</dbReference>
<keyword evidence="4" id="KW-1185">Reference proteome</keyword>
<dbReference type="InterPro" id="IPR011989">
    <property type="entry name" value="ARM-like"/>
</dbReference>